<keyword evidence="4 6" id="KW-1133">Transmembrane helix</keyword>
<evidence type="ECO:0000256" key="2">
    <source>
        <dbReference type="ARBA" id="ARBA00006665"/>
    </source>
</evidence>
<sequence length="412" mass="44604">MTRLASAALFFTSATAAGLLRAFGQNALVQLNVFDSCADALFVANCVGNQLVYRISFSLSSFFLLTALRSCTGVATKTCESVCCLLFCQLPFYSGLLVVSLLMPNAFFNAYVVIARVSSALFIILQLVIIVDSSYRLRDYLLDKMDDADRDDDARNALLGTNIGPAQGCRMTKTMWEGAYVALVFVGMLVMVIGISMMYTHYGACGINVLLISMALLSAIVLMVLSVVTRANAGLLPSTTVSLCLMLLCYQAVQANPRASCAPVPSLTKEEAQAQSGMIMNSFIAAFTITWTSWQTSSTSTIFLSSSSAKTLRDDIGEKHDEEIASVVDLTPAHLANGDSREVAEYQFHVLMVLASLYMAMGLTNWGSFDGSSSSDDAVFSMWVKAISQWVASGLFVWTLVAPSLFPDREFS</sequence>
<dbReference type="InterPro" id="IPR005016">
    <property type="entry name" value="TDE1/TMS"/>
</dbReference>
<gene>
    <name evidence="7" type="ORF">HBR001_LOCUS2452</name>
</gene>
<dbReference type="Pfam" id="PF03348">
    <property type="entry name" value="Serinc"/>
    <property type="match status" value="1"/>
</dbReference>
<comment type="similarity">
    <text evidence="2">Belongs to the TDE1 family.</text>
</comment>
<feature type="transmembrane region" description="Helical" evidence="6">
    <location>
        <begin position="51"/>
        <end position="70"/>
    </location>
</feature>
<evidence type="ECO:0000256" key="1">
    <source>
        <dbReference type="ARBA" id="ARBA00004141"/>
    </source>
</evidence>
<evidence type="ECO:0008006" key="9">
    <source>
        <dbReference type="Google" id="ProtNLM"/>
    </source>
</evidence>
<evidence type="ECO:0000313" key="7">
    <source>
        <dbReference type="EMBL" id="CAI5720712.1"/>
    </source>
</evidence>
<dbReference type="GO" id="GO:0016020">
    <property type="term" value="C:membrane"/>
    <property type="evidence" value="ECO:0007669"/>
    <property type="project" value="UniProtKB-SubCell"/>
</dbReference>
<keyword evidence="5 6" id="KW-0472">Membrane</keyword>
<feature type="transmembrane region" description="Helical" evidence="6">
    <location>
        <begin position="387"/>
        <end position="406"/>
    </location>
</feature>
<dbReference type="EMBL" id="CANTFL010000320">
    <property type="protein sequence ID" value="CAI5720712.1"/>
    <property type="molecule type" value="Genomic_DNA"/>
</dbReference>
<feature type="transmembrane region" description="Helical" evidence="6">
    <location>
        <begin position="206"/>
        <end position="228"/>
    </location>
</feature>
<feature type="transmembrane region" description="Helical" evidence="6">
    <location>
        <begin position="108"/>
        <end position="131"/>
    </location>
</feature>
<evidence type="ECO:0000256" key="6">
    <source>
        <dbReference type="SAM" id="Phobius"/>
    </source>
</evidence>
<feature type="transmembrane region" description="Helical" evidence="6">
    <location>
        <begin position="180"/>
        <end position="200"/>
    </location>
</feature>
<evidence type="ECO:0000256" key="5">
    <source>
        <dbReference type="ARBA" id="ARBA00023136"/>
    </source>
</evidence>
<reference evidence="7" key="1">
    <citation type="submission" date="2022-12" db="EMBL/GenBank/DDBJ databases">
        <authorList>
            <person name="Webb A."/>
        </authorList>
    </citation>
    <scope>NUCLEOTIDE SEQUENCE</scope>
    <source>
        <strain evidence="7">Hp1</strain>
    </source>
</reference>
<feature type="transmembrane region" description="Helical" evidence="6">
    <location>
        <begin position="82"/>
        <end position="102"/>
    </location>
</feature>
<evidence type="ECO:0000256" key="4">
    <source>
        <dbReference type="ARBA" id="ARBA00022989"/>
    </source>
</evidence>
<dbReference type="AlphaFoldDB" id="A0AAV0TGH2"/>
<dbReference type="Proteomes" id="UP001162031">
    <property type="component" value="Unassembled WGS sequence"/>
</dbReference>
<dbReference type="PANTHER" id="PTHR10383">
    <property type="entry name" value="SERINE INCORPORATOR"/>
    <property type="match status" value="1"/>
</dbReference>
<dbReference type="PANTHER" id="PTHR10383:SF9">
    <property type="entry name" value="SERINE INCORPORATOR, ISOFORM F"/>
    <property type="match status" value="1"/>
</dbReference>
<evidence type="ECO:0000313" key="8">
    <source>
        <dbReference type="Proteomes" id="UP001162031"/>
    </source>
</evidence>
<comment type="caution">
    <text evidence="7">The sequence shown here is derived from an EMBL/GenBank/DDBJ whole genome shotgun (WGS) entry which is preliminary data.</text>
</comment>
<evidence type="ECO:0000256" key="3">
    <source>
        <dbReference type="ARBA" id="ARBA00022692"/>
    </source>
</evidence>
<comment type="subcellular location">
    <subcellularLocation>
        <location evidence="1">Membrane</location>
        <topology evidence="1">Multi-pass membrane protein</topology>
    </subcellularLocation>
</comment>
<protein>
    <recommendedName>
        <fullName evidence="9">RxLR effector candidate protein</fullName>
    </recommendedName>
</protein>
<proteinExistence type="inferred from homology"/>
<keyword evidence="3 6" id="KW-0812">Transmembrane</keyword>
<feature type="transmembrane region" description="Helical" evidence="6">
    <location>
        <begin position="348"/>
        <end position="367"/>
    </location>
</feature>
<organism evidence="7 8">
    <name type="scientific">Hyaloperonospora brassicae</name>
    <name type="common">Brassica downy mildew</name>
    <name type="synonym">Peronospora brassicae</name>
    <dbReference type="NCBI Taxonomy" id="162125"/>
    <lineage>
        <taxon>Eukaryota</taxon>
        <taxon>Sar</taxon>
        <taxon>Stramenopiles</taxon>
        <taxon>Oomycota</taxon>
        <taxon>Peronosporomycetes</taxon>
        <taxon>Peronosporales</taxon>
        <taxon>Peronosporaceae</taxon>
        <taxon>Hyaloperonospora</taxon>
    </lineage>
</organism>
<name>A0AAV0TGH2_HYABA</name>
<keyword evidence="8" id="KW-1185">Reference proteome</keyword>
<accession>A0AAV0TGH2</accession>